<name>A0AAE0LVI7_9PEZI</name>
<keyword evidence="3" id="KW-1185">Reference proteome</keyword>
<dbReference type="AlphaFoldDB" id="A0AAE0LVI7"/>
<sequence length="241" mass="26680">MPWPRASSLRLRRANGGEGADVLRCSDLGRRSHRITPHTRNHARPLWTNDLSSNWSARPPSFTPRQPGCYQQALGDLVLNGWSAAGERDPCRPSHPSWLASLQNTPMAWPLGRPTRPRRRIEASTQPVHFGLRAVRPAPQLYSAGSPCPLRPNMWWPCPSVVNLEAKQLRLTRYLAFSYCVIQQDPDLMWLPHPSPSGEPLSLRACGVFAVVKASVPSGTGESACHPDPNYPPPSIRTPGV</sequence>
<gene>
    <name evidence="2" type="ORF">B0H64DRAFT_85284</name>
</gene>
<dbReference type="GeneID" id="87845825"/>
<comment type="caution">
    <text evidence="2">The sequence shown here is derived from an EMBL/GenBank/DDBJ whole genome shotgun (WGS) entry which is preliminary data.</text>
</comment>
<dbReference type="RefSeq" id="XP_062662409.1">
    <property type="nucleotide sequence ID" value="XM_062808877.1"/>
</dbReference>
<reference evidence="2" key="1">
    <citation type="journal article" date="2023" name="Mol. Phylogenet. Evol.">
        <title>Genome-scale phylogeny and comparative genomics of the fungal order Sordariales.</title>
        <authorList>
            <person name="Hensen N."/>
            <person name="Bonometti L."/>
            <person name="Westerberg I."/>
            <person name="Brannstrom I.O."/>
            <person name="Guillou S."/>
            <person name="Cros-Aarteil S."/>
            <person name="Calhoun S."/>
            <person name="Haridas S."/>
            <person name="Kuo A."/>
            <person name="Mondo S."/>
            <person name="Pangilinan J."/>
            <person name="Riley R."/>
            <person name="LaButti K."/>
            <person name="Andreopoulos B."/>
            <person name="Lipzen A."/>
            <person name="Chen C."/>
            <person name="Yan M."/>
            <person name="Daum C."/>
            <person name="Ng V."/>
            <person name="Clum A."/>
            <person name="Steindorff A."/>
            <person name="Ohm R.A."/>
            <person name="Martin F."/>
            <person name="Silar P."/>
            <person name="Natvig D.O."/>
            <person name="Lalanne C."/>
            <person name="Gautier V."/>
            <person name="Ament-Velasquez S.L."/>
            <person name="Kruys A."/>
            <person name="Hutchinson M.I."/>
            <person name="Powell A.J."/>
            <person name="Barry K."/>
            <person name="Miller A.N."/>
            <person name="Grigoriev I.V."/>
            <person name="Debuchy R."/>
            <person name="Gladieux P."/>
            <person name="Hiltunen Thoren M."/>
            <person name="Johannesson H."/>
        </authorList>
    </citation>
    <scope>NUCLEOTIDE SEQUENCE</scope>
    <source>
        <strain evidence="2">CBS 168.71</strain>
    </source>
</reference>
<evidence type="ECO:0000256" key="1">
    <source>
        <dbReference type="SAM" id="MobiDB-lite"/>
    </source>
</evidence>
<accession>A0AAE0LVI7</accession>
<reference evidence="2" key="2">
    <citation type="submission" date="2023-06" db="EMBL/GenBank/DDBJ databases">
        <authorList>
            <consortium name="Lawrence Berkeley National Laboratory"/>
            <person name="Haridas S."/>
            <person name="Hensen N."/>
            <person name="Bonometti L."/>
            <person name="Westerberg I."/>
            <person name="Brannstrom I.O."/>
            <person name="Guillou S."/>
            <person name="Cros-Aarteil S."/>
            <person name="Calhoun S."/>
            <person name="Kuo A."/>
            <person name="Mondo S."/>
            <person name="Pangilinan J."/>
            <person name="Riley R."/>
            <person name="Labutti K."/>
            <person name="Andreopoulos B."/>
            <person name="Lipzen A."/>
            <person name="Chen C."/>
            <person name="Yanf M."/>
            <person name="Daum C."/>
            <person name="Ng V."/>
            <person name="Clum A."/>
            <person name="Steindorff A."/>
            <person name="Ohm R."/>
            <person name="Martin F."/>
            <person name="Silar P."/>
            <person name="Natvig D."/>
            <person name="Lalanne C."/>
            <person name="Gautier V."/>
            <person name="Ament-Velasquez S.L."/>
            <person name="Kruys A."/>
            <person name="Hutchinson M.I."/>
            <person name="Powell A.J."/>
            <person name="Barry K."/>
            <person name="Miller A.N."/>
            <person name="Grigoriev I.V."/>
            <person name="Debuchy R."/>
            <person name="Gladieux P."/>
            <person name="Thoren M.H."/>
            <person name="Johannesson H."/>
        </authorList>
    </citation>
    <scope>NUCLEOTIDE SEQUENCE</scope>
    <source>
        <strain evidence="2">CBS 168.71</strain>
    </source>
</reference>
<proteinExistence type="predicted"/>
<protein>
    <submittedName>
        <fullName evidence="2">Uncharacterized protein</fullName>
    </submittedName>
</protein>
<feature type="region of interest" description="Disordered" evidence="1">
    <location>
        <begin position="220"/>
        <end position="241"/>
    </location>
</feature>
<feature type="compositionally biased region" description="Pro residues" evidence="1">
    <location>
        <begin position="229"/>
        <end position="241"/>
    </location>
</feature>
<evidence type="ECO:0000313" key="3">
    <source>
        <dbReference type="Proteomes" id="UP001278766"/>
    </source>
</evidence>
<organism evidence="2 3">
    <name type="scientific">Chaetomium fimeti</name>
    <dbReference type="NCBI Taxonomy" id="1854472"/>
    <lineage>
        <taxon>Eukaryota</taxon>
        <taxon>Fungi</taxon>
        <taxon>Dikarya</taxon>
        <taxon>Ascomycota</taxon>
        <taxon>Pezizomycotina</taxon>
        <taxon>Sordariomycetes</taxon>
        <taxon>Sordariomycetidae</taxon>
        <taxon>Sordariales</taxon>
        <taxon>Chaetomiaceae</taxon>
        <taxon>Chaetomium</taxon>
    </lineage>
</organism>
<dbReference type="EMBL" id="JAUEPN010000002">
    <property type="protein sequence ID" value="KAK3298895.1"/>
    <property type="molecule type" value="Genomic_DNA"/>
</dbReference>
<evidence type="ECO:0000313" key="2">
    <source>
        <dbReference type="EMBL" id="KAK3298895.1"/>
    </source>
</evidence>
<dbReference type="Proteomes" id="UP001278766">
    <property type="component" value="Unassembled WGS sequence"/>
</dbReference>